<dbReference type="EMBL" id="LT670817">
    <property type="protein sequence ID" value="SHH80533.1"/>
    <property type="molecule type" value="Genomic_DNA"/>
</dbReference>
<dbReference type="RefSeq" id="WP_079604687.1">
    <property type="nucleotide sequence ID" value="NZ_LT670817.1"/>
</dbReference>
<reference evidence="1 2" key="1">
    <citation type="submission" date="2016-11" db="EMBL/GenBank/DDBJ databases">
        <authorList>
            <person name="Jaros S."/>
            <person name="Januszkiewicz K."/>
            <person name="Wedrychowicz H."/>
        </authorList>
    </citation>
    <scope>NUCLEOTIDE SEQUENCE [LARGE SCALE GENOMIC DNA]</scope>
    <source>
        <strain evidence="1 2">GAS138</strain>
    </source>
</reference>
<dbReference type="Proteomes" id="UP000189796">
    <property type="component" value="Chromosome I"/>
</dbReference>
<proteinExistence type="predicted"/>
<dbReference type="OrthoDB" id="7271084at2"/>
<dbReference type="InterPro" id="IPR021736">
    <property type="entry name" value="DUF3305"/>
</dbReference>
<name>A0A1M5W036_9BRAD</name>
<protein>
    <recommendedName>
        <fullName evidence="3">Molybdopterin-guanine dinucleotide biosynthesis protein A</fullName>
    </recommendedName>
</protein>
<evidence type="ECO:0000313" key="1">
    <source>
        <dbReference type="EMBL" id="SHH80533.1"/>
    </source>
</evidence>
<dbReference type="AlphaFoldDB" id="A0A1M5W036"/>
<sequence>MRSTALVRIAVGVVVERCKARSIWVDFVWRPVSVFVGNPSAAPWTTLDTSAEKTLFYAGEAMIELHRTETANYRNNLSSGAPALWVALRPVPSERPYEILAVTADPAEGEAFTEAGSNVVETVPMPPEVVEIVAQFIAAHHIERPFVKRRRQPAEPLLARRGNGREHGE</sequence>
<dbReference type="Pfam" id="PF11749">
    <property type="entry name" value="DUF3305"/>
    <property type="match status" value="1"/>
</dbReference>
<accession>A0A1M5W036</accession>
<evidence type="ECO:0000313" key="2">
    <source>
        <dbReference type="Proteomes" id="UP000189796"/>
    </source>
</evidence>
<gene>
    <name evidence="1" type="ORF">SAMN05443248_6259</name>
</gene>
<evidence type="ECO:0008006" key="3">
    <source>
        <dbReference type="Google" id="ProtNLM"/>
    </source>
</evidence>
<organism evidence="1 2">
    <name type="scientific">Bradyrhizobium erythrophlei</name>
    <dbReference type="NCBI Taxonomy" id="1437360"/>
    <lineage>
        <taxon>Bacteria</taxon>
        <taxon>Pseudomonadati</taxon>
        <taxon>Pseudomonadota</taxon>
        <taxon>Alphaproteobacteria</taxon>
        <taxon>Hyphomicrobiales</taxon>
        <taxon>Nitrobacteraceae</taxon>
        <taxon>Bradyrhizobium</taxon>
    </lineage>
</organism>